<protein>
    <submittedName>
        <fullName evidence="1">Uncharacterized protein</fullName>
    </submittedName>
</protein>
<keyword evidence="2" id="KW-1185">Reference proteome</keyword>
<sequence length="513" mass="55462">MSALTPPSEFLAACPKFRVLVLGSPESTKQELFTKVFGVDLEKRYVDEAFSPSHAIATPLDLRGQNSRVDIFTCLNFGPGGGGDDEANYARVSDFLAARASPAAPLQDRLHAIWYCVASEEGRAVSDLERRFFGVAGRGGLCDVAPGVPVVLVFTKYDDFVERVRLGWSHNAEEKGLSKVAVSYILRDLAAKRFEHEIGRRWDEVLLPNGASPGAAAVVPRVCVSSPDTDEDARSFEALAEATLARLRDRSVKYAFAAAQRISAPICTRYCADTASEYFEVSTAHARKLHGVDARDILPDFFAKAVQLFNLRDPASVLDPPAPPPAPEAGLLARVLFATFDASRRPLVRDELLRAGTDAGSLVLGLTPHDRAVLLAQTLAGVLLFLHRLADAQWPHGALPASYALGEATLARHVEDLSASEAERRAALEEVEASPVFTQCALRGSVAELLVRAIERADKIRDGKAGSRHPGKARTPVTVEDDSELKEIATRFATDKTPVLPCGLTILPLTPEP</sequence>
<reference evidence="1 2" key="1">
    <citation type="journal article" date="2024" name="Commun. Biol.">
        <title>Comparative genomic analysis of thermophilic fungi reveals convergent evolutionary adaptations and gene losses.</title>
        <authorList>
            <person name="Steindorff A.S."/>
            <person name="Aguilar-Pontes M.V."/>
            <person name="Robinson A.J."/>
            <person name="Andreopoulos B."/>
            <person name="LaButti K."/>
            <person name="Kuo A."/>
            <person name="Mondo S."/>
            <person name="Riley R."/>
            <person name="Otillar R."/>
            <person name="Haridas S."/>
            <person name="Lipzen A."/>
            <person name="Grimwood J."/>
            <person name="Schmutz J."/>
            <person name="Clum A."/>
            <person name="Reid I.D."/>
            <person name="Moisan M.C."/>
            <person name="Butler G."/>
            <person name="Nguyen T.T.M."/>
            <person name="Dewar K."/>
            <person name="Conant G."/>
            <person name="Drula E."/>
            <person name="Henrissat B."/>
            <person name="Hansel C."/>
            <person name="Singer S."/>
            <person name="Hutchinson M.I."/>
            <person name="de Vries R.P."/>
            <person name="Natvig D.O."/>
            <person name="Powell A.J."/>
            <person name="Tsang A."/>
            <person name="Grigoriev I.V."/>
        </authorList>
    </citation>
    <scope>NUCLEOTIDE SEQUENCE [LARGE SCALE GENOMIC DNA]</scope>
    <source>
        <strain evidence="1 2">ATCC 22073</strain>
    </source>
</reference>
<name>A0ABR4DP41_9PEZI</name>
<organism evidence="1 2">
    <name type="scientific">Remersonia thermophila</name>
    <dbReference type="NCBI Taxonomy" id="72144"/>
    <lineage>
        <taxon>Eukaryota</taxon>
        <taxon>Fungi</taxon>
        <taxon>Dikarya</taxon>
        <taxon>Ascomycota</taxon>
        <taxon>Pezizomycotina</taxon>
        <taxon>Sordariomycetes</taxon>
        <taxon>Sordariomycetidae</taxon>
        <taxon>Sordariales</taxon>
        <taxon>Sordariales incertae sedis</taxon>
        <taxon>Remersonia</taxon>
    </lineage>
</organism>
<comment type="caution">
    <text evidence="1">The sequence shown here is derived from an EMBL/GenBank/DDBJ whole genome shotgun (WGS) entry which is preliminary data.</text>
</comment>
<dbReference type="GeneID" id="98122140"/>
<proteinExistence type="predicted"/>
<dbReference type="EMBL" id="JAZGUE010000001">
    <property type="protein sequence ID" value="KAL2271976.1"/>
    <property type="molecule type" value="Genomic_DNA"/>
</dbReference>
<gene>
    <name evidence="1" type="ORF">VTJ83DRAFT_1347</name>
</gene>
<evidence type="ECO:0000313" key="1">
    <source>
        <dbReference type="EMBL" id="KAL2271976.1"/>
    </source>
</evidence>
<accession>A0ABR4DP41</accession>
<dbReference type="RefSeq" id="XP_070870700.1">
    <property type="nucleotide sequence ID" value="XM_071007496.1"/>
</dbReference>
<evidence type="ECO:0000313" key="2">
    <source>
        <dbReference type="Proteomes" id="UP001600064"/>
    </source>
</evidence>
<dbReference type="Proteomes" id="UP001600064">
    <property type="component" value="Unassembled WGS sequence"/>
</dbReference>